<dbReference type="Gene3D" id="3.10.100.10">
    <property type="entry name" value="Mannose-Binding Protein A, subunit A"/>
    <property type="match status" value="1"/>
</dbReference>
<feature type="domain" description="C-type lectin" evidence="1">
    <location>
        <begin position="13"/>
        <end position="138"/>
    </location>
</feature>
<evidence type="ECO:0000313" key="3">
    <source>
        <dbReference type="Proteomes" id="UP000472263"/>
    </source>
</evidence>
<reference evidence="2" key="3">
    <citation type="submission" date="2025-09" db="UniProtKB">
        <authorList>
            <consortium name="Ensembl"/>
        </authorList>
    </citation>
    <scope>IDENTIFICATION</scope>
</reference>
<dbReference type="CDD" id="cd00037">
    <property type="entry name" value="CLECT"/>
    <property type="match status" value="1"/>
</dbReference>
<name>A0A667XAA7_9TELE</name>
<proteinExistence type="predicted"/>
<keyword evidence="3" id="KW-1185">Reference proteome</keyword>
<reference evidence="2" key="2">
    <citation type="submission" date="2025-08" db="UniProtKB">
        <authorList>
            <consortium name="Ensembl"/>
        </authorList>
    </citation>
    <scope>IDENTIFICATION</scope>
</reference>
<dbReference type="SMART" id="SM00034">
    <property type="entry name" value="CLECT"/>
    <property type="match status" value="1"/>
</dbReference>
<organism evidence="2 3">
    <name type="scientific">Myripristis murdjan</name>
    <name type="common">pinecone soldierfish</name>
    <dbReference type="NCBI Taxonomy" id="586833"/>
    <lineage>
        <taxon>Eukaryota</taxon>
        <taxon>Metazoa</taxon>
        <taxon>Chordata</taxon>
        <taxon>Craniata</taxon>
        <taxon>Vertebrata</taxon>
        <taxon>Euteleostomi</taxon>
        <taxon>Actinopterygii</taxon>
        <taxon>Neopterygii</taxon>
        <taxon>Teleostei</taxon>
        <taxon>Neoteleostei</taxon>
        <taxon>Acanthomorphata</taxon>
        <taxon>Holocentriformes</taxon>
        <taxon>Holocentridae</taxon>
        <taxon>Myripristis</taxon>
    </lineage>
</organism>
<dbReference type="InterPro" id="IPR016186">
    <property type="entry name" value="C-type_lectin-like/link_sf"/>
</dbReference>
<accession>A0A667XAA7</accession>
<dbReference type="Pfam" id="PF00059">
    <property type="entry name" value="Lectin_C"/>
    <property type="match status" value="1"/>
</dbReference>
<dbReference type="AlphaFoldDB" id="A0A667XAA7"/>
<dbReference type="InParanoid" id="A0A667XAA7"/>
<dbReference type="Proteomes" id="UP000472263">
    <property type="component" value="Chromosome 23"/>
</dbReference>
<dbReference type="Ensembl" id="ENSMMDT00005015148.1">
    <property type="protein sequence ID" value="ENSMMDP00005014745.1"/>
    <property type="gene ID" value="ENSMMDG00005007545.1"/>
</dbReference>
<dbReference type="PROSITE" id="PS50041">
    <property type="entry name" value="C_TYPE_LECTIN_2"/>
    <property type="match status" value="1"/>
</dbReference>
<dbReference type="InterPro" id="IPR016187">
    <property type="entry name" value="CTDL_fold"/>
</dbReference>
<evidence type="ECO:0000313" key="2">
    <source>
        <dbReference type="Ensembl" id="ENSMMDP00005014745.1"/>
    </source>
</evidence>
<sequence>MTDRCQLRLFFLCYNEPLVLVRENKTWEEALASCRALAADHDAEPDAFRNHRYDLASLLSDSDYAYARTQIQSATTDEVWMGLRFLAGGWLWVNGDGVQHDGLPPHPEARRRCGALAKSGDDSWTIRDCSERRNFLCLQRT</sequence>
<dbReference type="GeneTree" id="ENSGT01150000287107"/>
<protein>
    <recommendedName>
        <fullName evidence="1">C-type lectin domain-containing protein</fullName>
    </recommendedName>
</protein>
<dbReference type="PANTHER" id="PTHR45784">
    <property type="entry name" value="C-TYPE LECTIN DOMAIN FAMILY 20 MEMBER A-RELATED"/>
    <property type="match status" value="1"/>
</dbReference>
<evidence type="ECO:0000259" key="1">
    <source>
        <dbReference type="PROSITE" id="PS50041"/>
    </source>
</evidence>
<dbReference type="SUPFAM" id="SSF56436">
    <property type="entry name" value="C-type lectin-like"/>
    <property type="match status" value="1"/>
</dbReference>
<dbReference type="InterPro" id="IPR001304">
    <property type="entry name" value="C-type_lectin-like"/>
</dbReference>
<reference evidence="2" key="1">
    <citation type="submission" date="2019-06" db="EMBL/GenBank/DDBJ databases">
        <authorList>
            <consortium name="Wellcome Sanger Institute Data Sharing"/>
        </authorList>
    </citation>
    <scope>NUCLEOTIDE SEQUENCE [LARGE SCALE GENOMIC DNA]</scope>
</reference>
<dbReference type="PANTHER" id="PTHR45784:SF8">
    <property type="entry name" value="C-TYPE MANNOSE RECEPTOR 2-RELATED"/>
    <property type="match status" value="1"/>
</dbReference>